<evidence type="ECO:0000313" key="6">
    <source>
        <dbReference type="Proteomes" id="UP001595457"/>
    </source>
</evidence>
<dbReference type="RefSeq" id="WP_377815515.1">
    <property type="nucleotide sequence ID" value="NZ_JBHRSJ010000034.1"/>
</dbReference>
<feature type="signal peptide" evidence="4">
    <location>
        <begin position="1"/>
        <end position="23"/>
    </location>
</feature>
<dbReference type="PANTHER" id="PTHR30024">
    <property type="entry name" value="ALIPHATIC SULFONATES-BINDING PROTEIN-RELATED"/>
    <property type="match status" value="1"/>
</dbReference>
<sequence length="294" mass="31735">MGFLKRIGLAAALLACLVPAVRAETVKLAITDVGGMKKLQGSFGAFRETLAKATGQEIEFLPVKDHETALEALRDKKVDFLLTGPAEYVVIHKQTNARIVVGLSRPGYFSSIVTLASSPYKSVKDLKGTKVGLGDVGSTSKHLGPLQALADAGLDPRKDVEIVNFDARTLWDALKRGEVSAIGMTNTTFIAARKLEKKMGGLPPDAFREIARGPVLPSDVLLAGTDVDDKVVENVRNAVSAHSDELIAAILSGRGNKKYRGMRFTTQVKDSDYDYVRSMYASAGYPEYDKFVGN</sequence>
<evidence type="ECO:0000256" key="1">
    <source>
        <dbReference type="ARBA" id="ARBA00004418"/>
    </source>
</evidence>
<evidence type="ECO:0000256" key="3">
    <source>
        <dbReference type="ARBA" id="ARBA00022729"/>
    </source>
</evidence>
<reference evidence="6" key="1">
    <citation type="journal article" date="2019" name="Int. J. Syst. Evol. Microbiol.">
        <title>The Global Catalogue of Microorganisms (GCM) 10K type strain sequencing project: providing services to taxonomists for standard genome sequencing and annotation.</title>
        <authorList>
            <consortium name="The Broad Institute Genomics Platform"/>
            <consortium name="The Broad Institute Genome Sequencing Center for Infectious Disease"/>
            <person name="Wu L."/>
            <person name="Ma J."/>
        </authorList>
    </citation>
    <scope>NUCLEOTIDE SEQUENCE [LARGE SCALE GENOMIC DNA]</scope>
    <source>
        <strain evidence="6">KCTC 62195</strain>
    </source>
</reference>
<dbReference type="PANTHER" id="PTHR30024:SF47">
    <property type="entry name" value="TAURINE-BINDING PERIPLASMIC PROTEIN"/>
    <property type="match status" value="1"/>
</dbReference>
<dbReference type="SUPFAM" id="SSF53850">
    <property type="entry name" value="Periplasmic binding protein-like II"/>
    <property type="match status" value="1"/>
</dbReference>
<evidence type="ECO:0000313" key="5">
    <source>
        <dbReference type="EMBL" id="MFC2973702.1"/>
    </source>
</evidence>
<keyword evidence="6" id="KW-1185">Reference proteome</keyword>
<comment type="caution">
    <text evidence="5">The sequence shown here is derived from an EMBL/GenBank/DDBJ whole genome shotgun (WGS) entry which is preliminary data.</text>
</comment>
<evidence type="ECO:0000256" key="4">
    <source>
        <dbReference type="SAM" id="SignalP"/>
    </source>
</evidence>
<dbReference type="Proteomes" id="UP001595457">
    <property type="component" value="Unassembled WGS sequence"/>
</dbReference>
<evidence type="ECO:0000256" key="2">
    <source>
        <dbReference type="ARBA" id="ARBA00010742"/>
    </source>
</evidence>
<name>A0ABV7AYV1_9GAMM</name>
<proteinExistence type="inferred from homology"/>
<dbReference type="Gene3D" id="3.40.190.10">
    <property type="entry name" value="Periplasmic binding protein-like II"/>
    <property type="match status" value="2"/>
</dbReference>
<comment type="similarity">
    <text evidence="2">Belongs to the bacterial solute-binding protein SsuA/TauA family.</text>
</comment>
<dbReference type="Pfam" id="PF12974">
    <property type="entry name" value="Phosphonate-bd"/>
    <property type="match status" value="1"/>
</dbReference>
<comment type="subcellular location">
    <subcellularLocation>
        <location evidence="1">Periplasm</location>
    </subcellularLocation>
</comment>
<feature type="chain" id="PRO_5046751841" evidence="4">
    <location>
        <begin position="24"/>
        <end position="294"/>
    </location>
</feature>
<gene>
    <name evidence="5" type="ORF">ACFOJE_15975</name>
</gene>
<accession>A0ABV7AYV1</accession>
<organism evidence="5 6">
    <name type="scientific">Azotobacter bryophylli</name>
    <dbReference type="NCBI Taxonomy" id="1986537"/>
    <lineage>
        <taxon>Bacteria</taxon>
        <taxon>Pseudomonadati</taxon>
        <taxon>Pseudomonadota</taxon>
        <taxon>Gammaproteobacteria</taxon>
        <taxon>Pseudomonadales</taxon>
        <taxon>Pseudomonadaceae</taxon>
        <taxon>Azotobacter</taxon>
    </lineage>
</organism>
<dbReference type="EMBL" id="JBHRSJ010000034">
    <property type="protein sequence ID" value="MFC2973702.1"/>
    <property type="molecule type" value="Genomic_DNA"/>
</dbReference>
<protein>
    <submittedName>
        <fullName evidence="5">PhnD/SsuA/transferrin family substrate-binding protein</fullName>
    </submittedName>
</protein>
<keyword evidence="3 4" id="KW-0732">Signal</keyword>